<dbReference type="eggNOG" id="KOG0911">
    <property type="taxonomic scope" value="Eukaryota"/>
</dbReference>
<dbReference type="GO" id="GO:0015036">
    <property type="term" value="F:disulfide oxidoreductase activity"/>
    <property type="evidence" value="ECO:0007669"/>
    <property type="project" value="UniProtKB-ARBA"/>
</dbReference>
<dbReference type="PROSITE" id="PS51354">
    <property type="entry name" value="GLUTAREDOXIN_2"/>
    <property type="match status" value="1"/>
</dbReference>
<reference evidence="3 4" key="2">
    <citation type="journal article" date="2010" name="Nature">
        <title>Comparative genomics reveals mobile pathogenicity chromosomes in Fusarium.</title>
        <authorList>
            <person name="Ma L.J."/>
            <person name="van der Does H.C."/>
            <person name="Borkovich K.A."/>
            <person name="Coleman J.J."/>
            <person name="Daboussi M.J."/>
            <person name="Di Pietro A."/>
            <person name="Dufresne M."/>
            <person name="Freitag M."/>
            <person name="Grabherr M."/>
            <person name="Henrissat B."/>
            <person name="Houterman P.M."/>
            <person name="Kang S."/>
            <person name="Shim W.B."/>
            <person name="Woloshuk C."/>
            <person name="Xie X."/>
            <person name="Xu J.R."/>
            <person name="Antoniw J."/>
            <person name="Baker S.E."/>
            <person name="Bluhm B.H."/>
            <person name="Breakspear A."/>
            <person name="Brown D.W."/>
            <person name="Butchko R.A."/>
            <person name="Chapman S."/>
            <person name="Coulson R."/>
            <person name="Coutinho P.M."/>
            <person name="Danchin E.G."/>
            <person name="Diener A."/>
            <person name="Gale L.R."/>
            <person name="Gardiner D.M."/>
            <person name="Goff S."/>
            <person name="Hammond-Kosack K.E."/>
            <person name="Hilburn K."/>
            <person name="Hua-Van A."/>
            <person name="Jonkers W."/>
            <person name="Kazan K."/>
            <person name="Kodira C.D."/>
            <person name="Koehrsen M."/>
            <person name="Kumar L."/>
            <person name="Lee Y.H."/>
            <person name="Li L."/>
            <person name="Manners J.M."/>
            <person name="Miranda-Saavedra D."/>
            <person name="Mukherjee M."/>
            <person name="Park G."/>
            <person name="Park J."/>
            <person name="Park S.Y."/>
            <person name="Proctor R.H."/>
            <person name="Regev A."/>
            <person name="Ruiz-Roldan M.C."/>
            <person name="Sain D."/>
            <person name="Sakthikumar S."/>
            <person name="Sykes S."/>
            <person name="Schwartz D.C."/>
            <person name="Turgeon B.G."/>
            <person name="Wapinski I."/>
            <person name="Yoder O."/>
            <person name="Young S."/>
            <person name="Zeng Q."/>
            <person name="Zhou S."/>
            <person name="Galagan J."/>
            <person name="Cuomo C.A."/>
            <person name="Kistler H.C."/>
            <person name="Rep M."/>
        </authorList>
    </citation>
    <scope>GENOME REANNOTATION</scope>
    <source>
        <strain evidence="4">ATCC MYA-4620 / CBS 123657 / FGSC 9075 / NRRL 31084 / PH-1</strain>
        <strain evidence="3">PH-1 / ATCC MYA-4620 / FGSC 9075 / NRRL 31084</strain>
    </source>
</reference>
<evidence type="ECO:0000313" key="4">
    <source>
        <dbReference type="Proteomes" id="UP000070720"/>
    </source>
</evidence>
<name>A0A098DCB6_GIBZE</name>
<protein>
    <submittedName>
        <fullName evidence="2">Chromosome 1, complete genome</fullName>
    </submittedName>
</protein>
<dbReference type="EMBL" id="HG970332">
    <property type="protein sequence ID" value="CEF76095.1"/>
    <property type="molecule type" value="Genomic_DNA"/>
</dbReference>
<dbReference type="Gene3D" id="3.40.30.10">
    <property type="entry name" value="Glutaredoxin"/>
    <property type="match status" value="1"/>
</dbReference>
<feature type="domain" description="Glutaredoxin" evidence="1">
    <location>
        <begin position="2"/>
        <end position="55"/>
    </location>
</feature>
<dbReference type="InterPro" id="IPR036249">
    <property type="entry name" value="Thioredoxin-like_sf"/>
</dbReference>
<reference evidence="3 4" key="1">
    <citation type="journal article" date="2007" name="Science">
        <title>The Fusarium graminearum genome reveals a link between localized polymorphism and pathogen specialization.</title>
        <authorList>
            <person name="Cuomo C.A."/>
            <person name="Gueldener U."/>
            <person name="Xu J.-R."/>
            <person name="Trail F."/>
            <person name="Turgeon B.G."/>
            <person name="Di Pietro A."/>
            <person name="Walton J.D."/>
            <person name="Ma L.-J."/>
            <person name="Baker S.E."/>
            <person name="Rep M."/>
            <person name="Adam G."/>
            <person name="Antoniw J."/>
            <person name="Baldwin T."/>
            <person name="Calvo S.E."/>
            <person name="Chang Y.-L."/>
            <person name="DeCaprio D."/>
            <person name="Gale L.R."/>
            <person name="Gnerre S."/>
            <person name="Goswami R.S."/>
            <person name="Hammond-Kosack K."/>
            <person name="Harris L.J."/>
            <person name="Hilburn K."/>
            <person name="Kennell J.C."/>
            <person name="Kroken S."/>
            <person name="Magnuson J.K."/>
            <person name="Mannhaupt G."/>
            <person name="Mauceli E.W."/>
            <person name="Mewes H.-W."/>
            <person name="Mitterbauer R."/>
            <person name="Muehlbauer G."/>
            <person name="Muensterkoetter M."/>
            <person name="Nelson D."/>
            <person name="O'Donnell K."/>
            <person name="Ouellet T."/>
            <person name="Qi W."/>
            <person name="Quesneville H."/>
            <person name="Roncero M.I.G."/>
            <person name="Seong K.-Y."/>
            <person name="Tetko I.V."/>
            <person name="Urban M."/>
            <person name="Waalwijk C."/>
            <person name="Ward T.J."/>
            <person name="Yao J."/>
            <person name="Birren B.W."/>
            <person name="Kistler H.C."/>
        </authorList>
    </citation>
    <scope>NUCLEOTIDE SEQUENCE [LARGE SCALE GENOMIC DNA]</scope>
    <source>
        <strain evidence="4">ATCC MYA-4620 / CBS 123657 / FGSC 9075 / NRRL 31084 / PH-1</strain>
        <strain evidence="3">PH-1 / ATCC MYA-4620 / FGSC 9075 / NRRL 31084</strain>
    </source>
</reference>
<reference evidence="2 4" key="3">
    <citation type="journal article" date="2015" name="BMC Genomics">
        <title>The completed genome sequence of the pathogenic ascomycete fungus Fusarium graminearum.</title>
        <authorList>
            <person name="King R."/>
            <person name="Urban M."/>
            <person name="Hammond-Kosack M.C."/>
            <person name="Hassani-Pak K."/>
            <person name="Hammond-Kosack K.E."/>
        </authorList>
    </citation>
    <scope>NUCLEOTIDE SEQUENCE [LARGE SCALE GENOMIC DNA]</scope>
    <source>
        <strain evidence="4">ATCC MYA-4620 / CBS 123657 / FGSC 9075 / NRRL 31084 / PH-1</strain>
        <strain evidence="2">PH-1</strain>
    </source>
</reference>
<keyword evidence="4" id="KW-1185">Reference proteome</keyword>
<dbReference type="EnsemblFungi" id="CEF76095">
    <property type="protein sequence ID" value="CEF76095"/>
    <property type="gene ID" value="FGRRES_17413"/>
</dbReference>
<dbReference type="VEuPathDB" id="FungiDB:FGRAMPH1_01G08585"/>
<dbReference type="AlphaFoldDB" id="A0A098DCB6"/>
<dbReference type="Proteomes" id="UP000070720">
    <property type="component" value="Chromosome 1"/>
</dbReference>
<dbReference type="GO" id="GO:0006879">
    <property type="term" value="P:intracellular iron ion homeostasis"/>
    <property type="evidence" value="ECO:0007669"/>
    <property type="project" value="TreeGrafter"/>
</dbReference>
<evidence type="ECO:0000259" key="1">
    <source>
        <dbReference type="Pfam" id="PF00462"/>
    </source>
</evidence>
<evidence type="ECO:0000313" key="3">
    <source>
        <dbReference type="EnsemblFungi" id="CEF76095"/>
    </source>
</evidence>
<organism evidence="2 4">
    <name type="scientific">Gibberella zeae (strain ATCC MYA-4620 / CBS 123657 / FGSC 9075 / NRRL 31084 / PH-1)</name>
    <name type="common">Wheat head blight fungus</name>
    <name type="synonym">Fusarium graminearum</name>
    <dbReference type="NCBI Taxonomy" id="229533"/>
    <lineage>
        <taxon>Eukaryota</taxon>
        <taxon>Fungi</taxon>
        <taxon>Dikarya</taxon>
        <taxon>Ascomycota</taxon>
        <taxon>Pezizomycotina</taxon>
        <taxon>Sordariomycetes</taxon>
        <taxon>Hypocreomycetidae</taxon>
        <taxon>Hypocreales</taxon>
        <taxon>Nectriaceae</taxon>
        <taxon>Fusarium</taxon>
    </lineage>
</organism>
<dbReference type="SUPFAM" id="SSF52833">
    <property type="entry name" value="Thioredoxin-like"/>
    <property type="match status" value="1"/>
</dbReference>
<evidence type="ECO:0000313" key="2">
    <source>
        <dbReference type="EMBL" id="CEF76095.1"/>
    </source>
</evidence>
<sequence>MPVCRFSRRIVRLLEDHRILYGSFNVLSDEDIRQGLKLFGDWPTFPQLWVNGELVGGLDIVREEFNTKPGYLTEYTVEDNVAFKHGKKI</sequence>
<dbReference type="PANTHER" id="PTHR10293">
    <property type="entry name" value="GLUTAREDOXIN FAMILY MEMBER"/>
    <property type="match status" value="1"/>
</dbReference>
<dbReference type="STRING" id="229533.A0A098DCB6"/>
<dbReference type="GO" id="GO:0005634">
    <property type="term" value="C:nucleus"/>
    <property type="evidence" value="ECO:0007669"/>
    <property type="project" value="TreeGrafter"/>
</dbReference>
<dbReference type="InterPro" id="IPR004480">
    <property type="entry name" value="Monothiol_GRX-rel"/>
</dbReference>
<reference evidence="3" key="4">
    <citation type="submission" date="2017-01" db="UniProtKB">
        <authorList>
            <consortium name="EnsemblFungi"/>
        </authorList>
    </citation>
    <scope>IDENTIFICATION</scope>
    <source>
        <strain evidence="3">PH-1 / ATCC MYA-4620 / FGSC 9075 / NRRL 31084</strain>
    </source>
</reference>
<dbReference type="GO" id="GO:0005829">
    <property type="term" value="C:cytosol"/>
    <property type="evidence" value="ECO:0007669"/>
    <property type="project" value="TreeGrafter"/>
</dbReference>
<dbReference type="InParanoid" id="A0A098DCB6"/>
<accession>A0A098DCB6</accession>
<accession>A0A0E0RXX0</accession>
<gene>
    <name evidence="3" type="primary">FG10635.1</name>
    <name evidence="2" type="ORF">FGRAMPH1_01T08585</name>
</gene>
<dbReference type="Pfam" id="PF00462">
    <property type="entry name" value="Glutaredoxin"/>
    <property type="match status" value="1"/>
</dbReference>
<dbReference type="PANTHER" id="PTHR10293:SF73">
    <property type="entry name" value="GLUTAREDOXIN-3"/>
    <property type="match status" value="1"/>
</dbReference>
<proteinExistence type="predicted"/>
<dbReference type="InterPro" id="IPR002109">
    <property type="entry name" value="Glutaredoxin"/>
</dbReference>